<dbReference type="InterPro" id="IPR002559">
    <property type="entry name" value="Transposase_11"/>
</dbReference>
<organism evidence="2 3">
    <name type="scientific">Nitrobacter winogradskyi</name>
    <name type="common">Nitrobacter agilis</name>
    <dbReference type="NCBI Taxonomy" id="913"/>
    <lineage>
        <taxon>Bacteria</taxon>
        <taxon>Pseudomonadati</taxon>
        <taxon>Pseudomonadota</taxon>
        <taxon>Alphaproteobacteria</taxon>
        <taxon>Hyphomicrobiales</taxon>
        <taxon>Nitrobacteraceae</taxon>
        <taxon>Nitrobacter</taxon>
    </lineage>
</organism>
<dbReference type="AlphaFoldDB" id="A0A4Y3W8N5"/>
<comment type="caution">
    <text evidence="2">The sequence shown here is derived from an EMBL/GenBank/DDBJ whole genome shotgun (WGS) entry which is preliminary data.</text>
</comment>
<evidence type="ECO:0000259" key="1">
    <source>
        <dbReference type="Pfam" id="PF01609"/>
    </source>
</evidence>
<protein>
    <recommendedName>
        <fullName evidence="1">Transposase IS4-like domain-containing protein</fullName>
    </recommendedName>
</protein>
<accession>A0A4Y3W8N5</accession>
<dbReference type="GO" id="GO:0003677">
    <property type="term" value="F:DNA binding"/>
    <property type="evidence" value="ECO:0007669"/>
    <property type="project" value="InterPro"/>
</dbReference>
<reference evidence="2 3" key="1">
    <citation type="submission" date="2019-06" db="EMBL/GenBank/DDBJ databases">
        <title>Whole genome shotgun sequence of Nitrobacter winogradskyi NBRC 14297.</title>
        <authorList>
            <person name="Hosoyama A."/>
            <person name="Uohara A."/>
            <person name="Ohji S."/>
            <person name="Ichikawa N."/>
        </authorList>
    </citation>
    <scope>NUCLEOTIDE SEQUENCE [LARGE SCALE GENOMIC DNA]</scope>
    <source>
        <strain evidence="2 3">NBRC 14297</strain>
    </source>
</reference>
<dbReference type="Proteomes" id="UP000318825">
    <property type="component" value="Unassembled WGS sequence"/>
</dbReference>
<proteinExistence type="predicted"/>
<dbReference type="PANTHER" id="PTHR30007:SF0">
    <property type="entry name" value="TRANSPOSASE"/>
    <property type="match status" value="1"/>
</dbReference>
<name>A0A4Y3W8N5_NITWI</name>
<evidence type="ECO:0000313" key="2">
    <source>
        <dbReference type="EMBL" id="GEC15354.1"/>
    </source>
</evidence>
<dbReference type="GO" id="GO:0004803">
    <property type="term" value="F:transposase activity"/>
    <property type="evidence" value="ECO:0007669"/>
    <property type="project" value="InterPro"/>
</dbReference>
<feature type="domain" description="Transposase IS4-like" evidence="1">
    <location>
        <begin position="1"/>
        <end position="111"/>
    </location>
</feature>
<gene>
    <name evidence="2" type="ORF">NWI01_12460</name>
</gene>
<sequence length="126" mass="14949">MLGVSVHAADIQDRDGAHDLLRRARRRFPFVERIFADGGYQGPKMAKTVAATECWKIEIVKRSDLHRFVVLPKRWIVERTFAWISRNRRLMRDFERYTRTVAAFVRLAMVRIMLKRLTRSTQCSRI</sequence>
<dbReference type="GO" id="GO:0006313">
    <property type="term" value="P:DNA transposition"/>
    <property type="evidence" value="ECO:0007669"/>
    <property type="project" value="InterPro"/>
</dbReference>
<evidence type="ECO:0000313" key="3">
    <source>
        <dbReference type="Proteomes" id="UP000318825"/>
    </source>
</evidence>
<dbReference type="EMBL" id="BJNF01000029">
    <property type="protein sequence ID" value="GEC15354.1"/>
    <property type="molecule type" value="Genomic_DNA"/>
</dbReference>
<dbReference type="Pfam" id="PF01609">
    <property type="entry name" value="DDE_Tnp_1"/>
    <property type="match status" value="1"/>
</dbReference>
<dbReference type="PANTHER" id="PTHR30007">
    <property type="entry name" value="PHP DOMAIN PROTEIN"/>
    <property type="match status" value="1"/>
</dbReference>